<feature type="transmembrane region" description="Helical" evidence="2">
    <location>
        <begin position="46"/>
        <end position="75"/>
    </location>
</feature>
<keyword evidence="2" id="KW-1133">Transmembrane helix</keyword>
<sequence>MIYQSLFTIGLLGILVMSLSGLRGGRGGRVRGRGRAHARGRGRGKGAVGGSLLDALVGLLSPMNLFAICLGAGAVGMLTGRWWWALLGGIVFWKLIVEPLEQLVMRFASEPAQNLEGARATEAIVQSRFDSQGQGMVSITVDGQLRRVLATLAETEENPRSLQVGERVVVVDVDPRRNTCRIARL</sequence>
<evidence type="ECO:0000313" key="3">
    <source>
        <dbReference type="EMBL" id="MBB6048261.1"/>
    </source>
</evidence>
<evidence type="ECO:0000256" key="2">
    <source>
        <dbReference type="SAM" id="Phobius"/>
    </source>
</evidence>
<protein>
    <submittedName>
        <fullName evidence="3">Membrane protein implicated in regulation of membrane protease activity</fullName>
    </submittedName>
</protein>
<name>A0A7W9SKE4_ARMRO</name>
<accession>A0A7W9SKE4</accession>
<organism evidence="3 4">
    <name type="scientific">Armatimonas rosea</name>
    <dbReference type="NCBI Taxonomy" id="685828"/>
    <lineage>
        <taxon>Bacteria</taxon>
        <taxon>Bacillati</taxon>
        <taxon>Armatimonadota</taxon>
        <taxon>Armatimonadia</taxon>
        <taxon>Armatimonadales</taxon>
        <taxon>Armatimonadaceae</taxon>
        <taxon>Armatimonas</taxon>
    </lineage>
</organism>
<dbReference type="AlphaFoldDB" id="A0A7W9SKE4"/>
<feature type="transmembrane region" description="Helical" evidence="2">
    <location>
        <begin position="81"/>
        <end position="97"/>
    </location>
</feature>
<keyword evidence="2" id="KW-0472">Membrane</keyword>
<feature type="compositionally biased region" description="Basic residues" evidence="1">
    <location>
        <begin position="26"/>
        <end position="44"/>
    </location>
</feature>
<keyword evidence="3" id="KW-0378">Hydrolase</keyword>
<comment type="caution">
    <text evidence="3">The sequence shown here is derived from an EMBL/GenBank/DDBJ whole genome shotgun (WGS) entry which is preliminary data.</text>
</comment>
<gene>
    <name evidence="3" type="ORF">HNQ39_000023</name>
</gene>
<keyword evidence="3" id="KW-0645">Protease</keyword>
<dbReference type="EMBL" id="JACHGW010000001">
    <property type="protein sequence ID" value="MBB6048261.1"/>
    <property type="molecule type" value="Genomic_DNA"/>
</dbReference>
<proteinExistence type="predicted"/>
<feature type="region of interest" description="Disordered" evidence="1">
    <location>
        <begin position="26"/>
        <end position="45"/>
    </location>
</feature>
<keyword evidence="2" id="KW-0812">Transmembrane</keyword>
<dbReference type="GO" id="GO:0008233">
    <property type="term" value="F:peptidase activity"/>
    <property type="evidence" value="ECO:0007669"/>
    <property type="project" value="UniProtKB-KW"/>
</dbReference>
<keyword evidence="4" id="KW-1185">Reference proteome</keyword>
<dbReference type="GO" id="GO:0006508">
    <property type="term" value="P:proteolysis"/>
    <property type="evidence" value="ECO:0007669"/>
    <property type="project" value="UniProtKB-KW"/>
</dbReference>
<dbReference type="Proteomes" id="UP000520814">
    <property type="component" value="Unassembled WGS sequence"/>
</dbReference>
<feature type="transmembrane region" description="Helical" evidence="2">
    <location>
        <begin position="6"/>
        <end position="25"/>
    </location>
</feature>
<dbReference type="RefSeq" id="WP_184191677.1">
    <property type="nucleotide sequence ID" value="NZ_JACHGW010000001.1"/>
</dbReference>
<evidence type="ECO:0000313" key="4">
    <source>
        <dbReference type="Proteomes" id="UP000520814"/>
    </source>
</evidence>
<evidence type="ECO:0000256" key="1">
    <source>
        <dbReference type="SAM" id="MobiDB-lite"/>
    </source>
</evidence>
<reference evidence="3 4" key="1">
    <citation type="submission" date="2020-08" db="EMBL/GenBank/DDBJ databases">
        <title>Genomic Encyclopedia of Type Strains, Phase IV (KMG-IV): sequencing the most valuable type-strain genomes for metagenomic binning, comparative biology and taxonomic classification.</title>
        <authorList>
            <person name="Goeker M."/>
        </authorList>
    </citation>
    <scope>NUCLEOTIDE SEQUENCE [LARGE SCALE GENOMIC DNA]</scope>
    <source>
        <strain evidence="3 4">DSM 23562</strain>
    </source>
</reference>